<sequence length="60" mass="6562">MVVLSDVEGRTALDWGVYGAPESFLVDGKGIVRWKHVGPLTDELIAKELLPLVATIEAER</sequence>
<dbReference type="Gene3D" id="3.40.30.10">
    <property type="entry name" value="Glutaredoxin"/>
    <property type="match status" value="1"/>
</dbReference>
<name>A0A645IJW0_9ZZZZ</name>
<dbReference type="InterPro" id="IPR036249">
    <property type="entry name" value="Thioredoxin-like_sf"/>
</dbReference>
<gene>
    <name evidence="1" type="primary">dsbE_2</name>
    <name evidence="1" type="ORF">SDC9_198392</name>
</gene>
<dbReference type="EMBL" id="VSSQ01115221">
    <property type="protein sequence ID" value="MPN50759.1"/>
    <property type="molecule type" value="Genomic_DNA"/>
</dbReference>
<proteinExistence type="predicted"/>
<protein>
    <submittedName>
        <fullName evidence="1">Thiol:disulfide interchange protein DsbE</fullName>
    </submittedName>
</protein>
<dbReference type="SUPFAM" id="SSF52833">
    <property type="entry name" value="Thioredoxin-like"/>
    <property type="match status" value="1"/>
</dbReference>
<dbReference type="AlphaFoldDB" id="A0A645IJW0"/>
<organism evidence="1">
    <name type="scientific">bioreactor metagenome</name>
    <dbReference type="NCBI Taxonomy" id="1076179"/>
    <lineage>
        <taxon>unclassified sequences</taxon>
        <taxon>metagenomes</taxon>
        <taxon>ecological metagenomes</taxon>
    </lineage>
</organism>
<accession>A0A645IJW0</accession>
<comment type="caution">
    <text evidence="1">The sequence shown here is derived from an EMBL/GenBank/DDBJ whole genome shotgun (WGS) entry which is preliminary data.</text>
</comment>
<evidence type="ECO:0000313" key="1">
    <source>
        <dbReference type="EMBL" id="MPN50759.1"/>
    </source>
</evidence>
<reference evidence="1" key="1">
    <citation type="submission" date="2019-08" db="EMBL/GenBank/DDBJ databases">
        <authorList>
            <person name="Kucharzyk K."/>
            <person name="Murdoch R.W."/>
            <person name="Higgins S."/>
            <person name="Loffler F."/>
        </authorList>
    </citation>
    <scope>NUCLEOTIDE SEQUENCE</scope>
</reference>